<dbReference type="AlphaFoldDB" id="A0A3Q7XS80"/>
<proteinExistence type="predicted"/>
<dbReference type="GO" id="GO:0019005">
    <property type="term" value="C:SCF ubiquitin ligase complex"/>
    <property type="evidence" value="ECO:0007669"/>
    <property type="project" value="TreeGrafter"/>
</dbReference>
<dbReference type="InterPro" id="IPR032675">
    <property type="entry name" value="LRR_dom_sf"/>
</dbReference>
<sequence length="610" mass="69272">MIYANLTSKRPSRVSCFEQVLVNYNTWPPFLQLHQPAILSDHNRRLSLIGLINMSVKYFPEKCWELVFRFLGQGHDLESVSMACKKFIPITNRVKFSLTLHDRTVLFLPRLLSRFLWLKVIDLSYFNGELKGLLHQISQSELDLDLVNLSNQRTLPIDELRELGSKMVNLKALICSNIGYLHDSHLVLIAYCFPFLEELDISFPLDSQASDFGIVRLSSMLENIRKIDLSGNHLITDKSLMSLCQNCRSMEEISFFKCFKMSQIGIVSAIRMRPGLASISFNIEKKRIHGPGLTPLHINLDLIDSLTTLKRLNTIDLSNSFISDEFLISVADGSSVFLKKLVLQDCCNFTFSGIFYVLSKCQYVQCLDLRKADFLTDESISKLSTFLLNLTSIDLGGCCQLTNSTFFILTRNCPFLSDIKMERTYIGVQGEEDSNSMFNFAINHQVKTVYLGDNILLKDASLIKFSFICPSLQLLDLNACEGISGESLVEVMKRCCEIRHLNLANTIIKRFEINFEVSKLGMLNLSGSRIEDEALSIISKWCSGLLLLDIQNCYVTAKGVREVIENCRALKEVNLKNCSLVDDDFVSELKTFTRSSLRKIITPYGVGVYY</sequence>
<dbReference type="InterPro" id="IPR006553">
    <property type="entry name" value="Leu-rich_rpt_Cys-con_subtyp"/>
</dbReference>
<dbReference type="Gene3D" id="3.80.10.10">
    <property type="entry name" value="Ribonuclease Inhibitor"/>
    <property type="match status" value="3"/>
</dbReference>
<reference evidence="2" key="1">
    <citation type="submission" date="2025-08" db="UniProtKB">
        <authorList>
            <consortium name="RefSeq"/>
        </authorList>
    </citation>
    <scope>IDENTIFICATION</scope>
    <source>
        <tissue evidence="2">Etiolated seedlings</tissue>
    </source>
</reference>
<dbReference type="RefSeq" id="XP_027186681.1">
    <property type="nucleotide sequence ID" value="XM_027330880.1"/>
</dbReference>
<dbReference type="GO" id="GO:0031146">
    <property type="term" value="P:SCF-dependent proteasomal ubiquitin-dependent protein catabolic process"/>
    <property type="evidence" value="ECO:0007669"/>
    <property type="project" value="TreeGrafter"/>
</dbReference>
<dbReference type="SMART" id="SM00367">
    <property type="entry name" value="LRR_CC"/>
    <property type="match status" value="8"/>
</dbReference>
<dbReference type="SUPFAM" id="SSF52047">
    <property type="entry name" value="RNI-like"/>
    <property type="match status" value="2"/>
</dbReference>
<dbReference type="PaxDb" id="3827-XP_004515515.1"/>
<name>A0A3Q7XS80_CICAR</name>
<dbReference type="OrthoDB" id="6066220at2759"/>
<organism evidence="1 2">
    <name type="scientific">Cicer arietinum</name>
    <name type="common">Chickpea</name>
    <name type="synonym">Garbanzo</name>
    <dbReference type="NCBI Taxonomy" id="3827"/>
    <lineage>
        <taxon>Eukaryota</taxon>
        <taxon>Viridiplantae</taxon>
        <taxon>Streptophyta</taxon>
        <taxon>Embryophyta</taxon>
        <taxon>Tracheophyta</taxon>
        <taxon>Spermatophyta</taxon>
        <taxon>Magnoliopsida</taxon>
        <taxon>eudicotyledons</taxon>
        <taxon>Gunneridae</taxon>
        <taxon>Pentapetalae</taxon>
        <taxon>rosids</taxon>
        <taxon>fabids</taxon>
        <taxon>Fabales</taxon>
        <taxon>Fabaceae</taxon>
        <taxon>Papilionoideae</taxon>
        <taxon>50 kb inversion clade</taxon>
        <taxon>NPAAA clade</taxon>
        <taxon>Hologalegina</taxon>
        <taxon>IRL clade</taxon>
        <taxon>Cicereae</taxon>
        <taxon>Cicer</taxon>
    </lineage>
</organism>
<dbReference type="STRING" id="3827.A0A3Q7XS80"/>
<dbReference type="PANTHER" id="PTHR13318">
    <property type="entry name" value="PARTNER OF PAIRED, ISOFORM B-RELATED"/>
    <property type="match status" value="1"/>
</dbReference>
<evidence type="ECO:0000313" key="2">
    <source>
        <dbReference type="RefSeq" id="XP_027186681.1"/>
    </source>
</evidence>
<dbReference type="Proteomes" id="UP000087171">
    <property type="component" value="Unplaced"/>
</dbReference>
<keyword evidence="1" id="KW-1185">Reference proteome</keyword>
<accession>A0A3Q7XS80</accession>
<protein>
    <submittedName>
        <fullName evidence="2">F-box protein At5g51380-like</fullName>
    </submittedName>
</protein>
<dbReference type="FunFam" id="3.80.10.10:FF:001698">
    <property type="entry name" value="F-box/LRR-repeat protein 4"/>
    <property type="match status" value="1"/>
</dbReference>
<evidence type="ECO:0000313" key="1">
    <source>
        <dbReference type="Proteomes" id="UP000087171"/>
    </source>
</evidence>
<gene>
    <name evidence="2" type="primary">LOC101506510</name>
</gene>
<dbReference type="PANTHER" id="PTHR13318:SF106">
    <property type="entry name" value="F-BOX_LRR-REPEAT PROTEIN 2"/>
    <property type="match status" value="1"/>
</dbReference>